<dbReference type="EMBL" id="JANPWB010000005">
    <property type="protein sequence ID" value="KAJ1189749.1"/>
    <property type="molecule type" value="Genomic_DNA"/>
</dbReference>
<evidence type="ECO:0000313" key="1">
    <source>
        <dbReference type="EMBL" id="KAJ1189749.1"/>
    </source>
</evidence>
<dbReference type="AlphaFoldDB" id="A0AAV7UMN1"/>
<comment type="caution">
    <text evidence="1">The sequence shown here is derived from an EMBL/GenBank/DDBJ whole genome shotgun (WGS) entry which is preliminary data.</text>
</comment>
<gene>
    <name evidence="1" type="ORF">NDU88_006491</name>
</gene>
<protein>
    <submittedName>
        <fullName evidence="1">Uncharacterized protein</fullName>
    </submittedName>
</protein>
<reference evidence="1" key="1">
    <citation type="journal article" date="2022" name="bioRxiv">
        <title>Sequencing and chromosome-scale assembly of the giantPleurodeles waltlgenome.</title>
        <authorList>
            <person name="Brown T."/>
            <person name="Elewa A."/>
            <person name="Iarovenko S."/>
            <person name="Subramanian E."/>
            <person name="Araus A.J."/>
            <person name="Petzold A."/>
            <person name="Susuki M."/>
            <person name="Suzuki K.-i.T."/>
            <person name="Hayashi T."/>
            <person name="Toyoda A."/>
            <person name="Oliveira C."/>
            <person name="Osipova E."/>
            <person name="Leigh N.D."/>
            <person name="Simon A."/>
            <person name="Yun M.H."/>
        </authorList>
    </citation>
    <scope>NUCLEOTIDE SEQUENCE</scope>
    <source>
        <strain evidence="1">20211129_DDA</strain>
        <tissue evidence="1">Liver</tissue>
    </source>
</reference>
<organism evidence="1 2">
    <name type="scientific">Pleurodeles waltl</name>
    <name type="common">Iberian ribbed newt</name>
    <dbReference type="NCBI Taxonomy" id="8319"/>
    <lineage>
        <taxon>Eukaryota</taxon>
        <taxon>Metazoa</taxon>
        <taxon>Chordata</taxon>
        <taxon>Craniata</taxon>
        <taxon>Vertebrata</taxon>
        <taxon>Euteleostomi</taxon>
        <taxon>Amphibia</taxon>
        <taxon>Batrachia</taxon>
        <taxon>Caudata</taxon>
        <taxon>Salamandroidea</taxon>
        <taxon>Salamandridae</taxon>
        <taxon>Pleurodelinae</taxon>
        <taxon>Pleurodeles</taxon>
    </lineage>
</organism>
<proteinExistence type="predicted"/>
<accession>A0AAV7UMN1</accession>
<name>A0AAV7UMN1_PLEWA</name>
<evidence type="ECO:0000313" key="2">
    <source>
        <dbReference type="Proteomes" id="UP001066276"/>
    </source>
</evidence>
<dbReference type="Proteomes" id="UP001066276">
    <property type="component" value="Chromosome 3_1"/>
</dbReference>
<sequence length="87" mass="9692">MVAAAACRRLGVAHRQRTRGWGSAGREANFAKPAAARMSPIRDSWDLHASMLREIYAPRRVLGPPCREYRMALSVIVKTQISPLVFS</sequence>
<keyword evidence="2" id="KW-1185">Reference proteome</keyword>